<gene>
    <name evidence="2" type="ORF">P174DRAFT_423198</name>
</gene>
<name>A0A2I1C344_ASPN1</name>
<organism evidence="2 3">
    <name type="scientific">Aspergillus novofumigatus (strain IBT 16806)</name>
    <dbReference type="NCBI Taxonomy" id="1392255"/>
    <lineage>
        <taxon>Eukaryota</taxon>
        <taxon>Fungi</taxon>
        <taxon>Dikarya</taxon>
        <taxon>Ascomycota</taxon>
        <taxon>Pezizomycotina</taxon>
        <taxon>Eurotiomycetes</taxon>
        <taxon>Eurotiomycetidae</taxon>
        <taxon>Eurotiales</taxon>
        <taxon>Aspergillaceae</taxon>
        <taxon>Aspergillus</taxon>
        <taxon>Aspergillus subgen. Fumigati</taxon>
    </lineage>
</organism>
<keyword evidence="1" id="KW-1133">Transmembrane helix</keyword>
<dbReference type="RefSeq" id="XP_024680655.1">
    <property type="nucleotide sequence ID" value="XM_024825113.1"/>
</dbReference>
<dbReference type="Proteomes" id="UP000234474">
    <property type="component" value="Unassembled WGS sequence"/>
</dbReference>
<reference evidence="3" key="1">
    <citation type="journal article" date="2018" name="Proc. Natl. Acad. Sci. U.S.A.">
        <title>Linking secondary metabolites to gene clusters through genome sequencing of six diverse Aspergillus species.</title>
        <authorList>
            <person name="Kaerboelling I."/>
            <person name="Vesth T.C."/>
            <person name="Frisvad J.C."/>
            <person name="Nybo J.L."/>
            <person name="Theobald S."/>
            <person name="Kuo A."/>
            <person name="Bowyer P."/>
            <person name="Matsuda Y."/>
            <person name="Mondo S."/>
            <person name="Lyhne E.K."/>
            <person name="Kogle M.E."/>
            <person name="Clum A."/>
            <person name="Lipzen A."/>
            <person name="Salamov A."/>
            <person name="Ngan C.Y."/>
            <person name="Daum C."/>
            <person name="Chiniquy J."/>
            <person name="Barry K."/>
            <person name="LaButti K."/>
            <person name="Haridas S."/>
            <person name="Simmons B.A."/>
            <person name="Magnuson J.K."/>
            <person name="Mortensen U.H."/>
            <person name="Larsen T.O."/>
            <person name="Grigoriev I.V."/>
            <person name="Baker S.E."/>
            <person name="Andersen M.R."/>
        </authorList>
    </citation>
    <scope>NUCLEOTIDE SEQUENCE [LARGE SCALE GENOMIC DNA]</scope>
    <source>
        <strain evidence="3">IBT 16806</strain>
    </source>
</reference>
<keyword evidence="1" id="KW-0472">Membrane</keyword>
<dbReference type="EMBL" id="MSZS01000006">
    <property type="protein sequence ID" value="PKX92060.1"/>
    <property type="molecule type" value="Genomic_DNA"/>
</dbReference>
<dbReference type="GeneID" id="36532438"/>
<dbReference type="VEuPathDB" id="FungiDB:P174DRAFT_423198"/>
<dbReference type="OrthoDB" id="10021397at2759"/>
<evidence type="ECO:0000313" key="3">
    <source>
        <dbReference type="Proteomes" id="UP000234474"/>
    </source>
</evidence>
<evidence type="ECO:0000313" key="2">
    <source>
        <dbReference type="EMBL" id="PKX92060.1"/>
    </source>
</evidence>
<sequence>MALLTVQHILDEKSKHVLFAQYFVKALPWRALLSAEQVEMLLGAGTSKVRETAREAFPHHLDDVIMAYNEAITSVFYLAVARTALAFLLAVGIERRDTGVKYANYMLITNKNAKIHLPRSDEWDVPNA</sequence>
<comment type="caution">
    <text evidence="2">The sequence shown here is derived from an EMBL/GenBank/DDBJ whole genome shotgun (WGS) entry which is preliminary data.</text>
</comment>
<accession>A0A2I1C344</accession>
<evidence type="ECO:0000256" key="1">
    <source>
        <dbReference type="SAM" id="Phobius"/>
    </source>
</evidence>
<proteinExistence type="predicted"/>
<keyword evidence="3" id="KW-1185">Reference proteome</keyword>
<protein>
    <submittedName>
        <fullName evidence="2">Uncharacterized protein</fullName>
    </submittedName>
</protein>
<keyword evidence="1" id="KW-0812">Transmembrane</keyword>
<feature type="transmembrane region" description="Helical" evidence="1">
    <location>
        <begin position="71"/>
        <end position="93"/>
    </location>
</feature>
<dbReference type="AlphaFoldDB" id="A0A2I1C344"/>